<proteinExistence type="predicted"/>
<sequence>MSRERKFPLVADEDIVIESPVMMHLYENEDLITNIDGPYEDKIYNDLTRDYQIISDDPNPKQRYSRQKANRQAEKTDAELAREQARQDLKRKRQAIVTNDYGRRIARANDKKLESKQESSSKHKSELGRFSDHLHQDSYILAEMTQNYSEPKNPSRKKPKKNNYDFLKNSQIYNKKETQERRERQVAQELNLERFKDVN</sequence>
<feature type="compositionally biased region" description="Basic and acidic residues" evidence="1">
    <location>
        <begin position="101"/>
        <end position="132"/>
    </location>
</feature>
<dbReference type="STRING" id="764298.STRMA_0120"/>
<dbReference type="Proteomes" id="UP000003573">
    <property type="component" value="Unassembled WGS sequence"/>
</dbReference>
<dbReference type="AlphaFoldDB" id="G5JY60"/>
<comment type="caution">
    <text evidence="2">The sequence shown here is derived from an EMBL/GenBank/DDBJ whole genome shotgun (WGS) entry which is preliminary data.</text>
</comment>
<keyword evidence="3" id="KW-1185">Reference proteome</keyword>
<evidence type="ECO:0000256" key="1">
    <source>
        <dbReference type="SAM" id="MobiDB-lite"/>
    </source>
</evidence>
<evidence type="ECO:0000313" key="3">
    <source>
        <dbReference type="Proteomes" id="UP000003573"/>
    </source>
</evidence>
<reference evidence="2 3" key="1">
    <citation type="journal article" date="2014" name="Int. J. Syst. Evol. Microbiol.">
        <title>Phylogenomics and the dynamic genome evolution of the genus Streptococcus.</title>
        <authorList>
            <consortium name="The Broad Institute Genome Sequencing Platform"/>
            <person name="Richards V.P."/>
            <person name="Palmer S.R."/>
            <person name="Pavinski Bitar P.D."/>
            <person name="Qin X."/>
            <person name="Weinstock G.M."/>
            <person name="Highlander S.K."/>
            <person name="Town C.D."/>
            <person name="Burne R.A."/>
            <person name="Stanhope M.J."/>
        </authorList>
    </citation>
    <scope>NUCLEOTIDE SEQUENCE [LARGE SCALE GENOMIC DNA]</scope>
    <source>
        <strain evidence="2 3">NCTC 11558</strain>
    </source>
</reference>
<organism evidence="2 3">
    <name type="scientific">Streptococcus macacae NCTC 11558</name>
    <dbReference type="NCBI Taxonomy" id="764298"/>
    <lineage>
        <taxon>Bacteria</taxon>
        <taxon>Bacillati</taxon>
        <taxon>Bacillota</taxon>
        <taxon>Bacilli</taxon>
        <taxon>Lactobacillales</taxon>
        <taxon>Streptococcaceae</taxon>
        <taxon>Streptococcus</taxon>
    </lineage>
</organism>
<dbReference type="EMBL" id="AEUW02000001">
    <property type="protein sequence ID" value="EHJ52146.1"/>
    <property type="molecule type" value="Genomic_DNA"/>
</dbReference>
<feature type="region of interest" description="Disordered" evidence="1">
    <location>
        <begin position="144"/>
        <end position="185"/>
    </location>
</feature>
<dbReference type="OrthoDB" id="2235632at2"/>
<feature type="region of interest" description="Disordered" evidence="1">
    <location>
        <begin position="53"/>
        <end position="132"/>
    </location>
</feature>
<gene>
    <name evidence="2" type="ORF">STRMA_0120</name>
</gene>
<accession>G5JY60</accession>
<dbReference type="RefSeq" id="WP_003079875.1">
    <property type="nucleotide sequence ID" value="NZ_AEUW02000001.1"/>
</dbReference>
<feature type="compositionally biased region" description="Basic and acidic residues" evidence="1">
    <location>
        <begin position="174"/>
        <end position="185"/>
    </location>
</feature>
<name>G5JY60_9STRE</name>
<evidence type="ECO:0000313" key="2">
    <source>
        <dbReference type="EMBL" id="EHJ52146.1"/>
    </source>
</evidence>
<protein>
    <submittedName>
        <fullName evidence="2">Uncharacterized protein</fullName>
    </submittedName>
</protein>
<feature type="compositionally biased region" description="Basic and acidic residues" evidence="1">
    <location>
        <begin position="71"/>
        <end position="88"/>
    </location>
</feature>